<sequence length="135" mass="15734">MNGFSRVDTLSLYGECNFIESSNLGSAVYLPRYIGNVTNLKLFMKSFKNELINWFQTHYSQLKALEINLSDSSIPQYILDEFYKIPFNLEEYKLTGFPKTPNISPMKSLKTLKIEVDHETDFHNIMSSEVKFERT</sequence>
<keyword evidence="2" id="KW-1185">Reference proteome</keyword>
<dbReference type="AlphaFoldDB" id="D2V835"/>
<evidence type="ECO:0000313" key="1">
    <source>
        <dbReference type="EMBL" id="EFC47109.1"/>
    </source>
</evidence>
<reference evidence="1 2" key="1">
    <citation type="journal article" date="2010" name="Cell">
        <title>The genome of Naegleria gruberi illuminates early eukaryotic versatility.</title>
        <authorList>
            <person name="Fritz-Laylin L.K."/>
            <person name="Prochnik S.E."/>
            <person name="Ginger M.L."/>
            <person name="Dacks J.B."/>
            <person name="Carpenter M.L."/>
            <person name="Field M.C."/>
            <person name="Kuo A."/>
            <person name="Paredez A."/>
            <person name="Chapman J."/>
            <person name="Pham J."/>
            <person name="Shu S."/>
            <person name="Neupane R."/>
            <person name="Cipriano M."/>
            <person name="Mancuso J."/>
            <person name="Tu H."/>
            <person name="Salamov A."/>
            <person name="Lindquist E."/>
            <person name="Shapiro H."/>
            <person name="Lucas S."/>
            <person name="Grigoriev I.V."/>
            <person name="Cande W.Z."/>
            <person name="Fulton C."/>
            <person name="Rokhsar D.S."/>
            <person name="Dawson S.C."/>
        </authorList>
    </citation>
    <scope>NUCLEOTIDE SEQUENCE [LARGE SCALE GENOMIC DNA]</scope>
    <source>
        <strain evidence="1 2">NEG-M</strain>
    </source>
</reference>
<accession>D2V835</accession>
<organism evidence="2">
    <name type="scientific">Naegleria gruberi</name>
    <name type="common">Amoeba</name>
    <dbReference type="NCBI Taxonomy" id="5762"/>
    <lineage>
        <taxon>Eukaryota</taxon>
        <taxon>Discoba</taxon>
        <taxon>Heterolobosea</taxon>
        <taxon>Tetramitia</taxon>
        <taxon>Eutetramitia</taxon>
        <taxon>Vahlkampfiidae</taxon>
        <taxon>Naegleria</taxon>
    </lineage>
</organism>
<dbReference type="KEGG" id="ngr:NAEGRDRAFT_65015"/>
<gene>
    <name evidence="1" type="ORF">NAEGRDRAFT_65015</name>
</gene>
<name>D2V835_NAEGR</name>
<protein>
    <submittedName>
        <fullName evidence="1">Predicted protein</fullName>
    </submittedName>
</protein>
<dbReference type="RefSeq" id="XP_002679853.1">
    <property type="nucleotide sequence ID" value="XM_002679807.1"/>
</dbReference>
<dbReference type="InParanoid" id="D2V835"/>
<dbReference type="EMBL" id="GG738856">
    <property type="protein sequence ID" value="EFC47109.1"/>
    <property type="molecule type" value="Genomic_DNA"/>
</dbReference>
<evidence type="ECO:0000313" key="2">
    <source>
        <dbReference type="Proteomes" id="UP000006671"/>
    </source>
</evidence>
<dbReference type="VEuPathDB" id="AmoebaDB:NAEGRDRAFT_65015"/>
<dbReference type="GeneID" id="8850402"/>
<proteinExistence type="predicted"/>
<dbReference type="Proteomes" id="UP000006671">
    <property type="component" value="Unassembled WGS sequence"/>
</dbReference>